<protein>
    <recommendedName>
        <fullName evidence="2">Aminotransferase-like plant mobile domain-containing protein</fullName>
    </recommendedName>
</protein>
<feature type="region of interest" description="Disordered" evidence="1">
    <location>
        <begin position="91"/>
        <end position="167"/>
    </location>
</feature>
<keyword evidence="4" id="KW-1185">Reference proteome</keyword>
<dbReference type="PANTHER" id="PTHR46033:SF8">
    <property type="entry name" value="PROTEIN MAINTENANCE OF MERISTEMS-LIKE"/>
    <property type="match status" value="1"/>
</dbReference>
<dbReference type="Pfam" id="PF10536">
    <property type="entry name" value="PMD"/>
    <property type="match status" value="1"/>
</dbReference>
<dbReference type="EMBL" id="SDMP01000003">
    <property type="protein sequence ID" value="RYR68854.1"/>
    <property type="molecule type" value="Genomic_DNA"/>
</dbReference>
<feature type="region of interest" description="Disordered" evidence="1">
    <location>
        <begin position="552"/>
        <end position="599"/>
    </location>
</feature>
<dbReference type="Proteomes" id="UP000289738">
    <property type="component" value="Chromosome A03"/>
</dbReference>
<accession>A0A445E0C2</accession>
<feature type="compositionally biased region" description="Acidic residues" evidence="1">
    <location>
        <begin position="561"/>
        <end position="585"/>
    </location>
</feature>
<organism evidence="3 4">
    <name type="scientific">Arachis hypogaea</name>
    <name type="common">Peanut</name>
    <dbReference type="NCBI Taxonomy" id="3818"/>
    <lineage>
        <taxon>Eukaryota</taxon>
        <taxon>Viridiplantae</taxon>
        <taxon>Streptophyta</taxon>
        <taxon>Embryophyta</taxon>
        <taxon>Tracheophyta</taxon>
        <taxon>Spermatophyta</taxon>
        <taxon>Magnoliopsida</taxon>
        <taxon>eudicotyledons</taxon>
        <taxon>Gunneridae</taxon>
        <taxon>Pentapetalae</taxon>
        <taxon>rosids</taxon>
        <taxon>fabids</taxon>
        <taxon>Fabales</taxon>
        <taxon>Fabaceae</taxon>
        <taxon>Papilionoideae</taxon>
        <taxon>50 kb inversion clade</taxon>
        <taxon>dalbergioids sensu lato</taxon>
        <taxon>Dalbergieae</taxon>
        <taxon>Pterocarpus clade</taxon>
        <taxon>Arachis</taxon>
    </lineage>
</organism>
<dbReference type="InterPro" id="IPR044824">
    <property type="entry name" value="MAIN-like"/>
</dbReference>
<feature type="compositionally biased region" description="Basic and acidic residues" evidence="1">
    <location>
        <begin position="50"/>
        <end position="66"/>
    </location>
</feature>
<proteinExistence type="predicted"/>
<feature type="compositionally biased region" description="Polar residues" evidence="1">
    <location>
        <begin position="123"/>
        <end position="134"/>
    </location>
</feature>
<dbReference type="AlphaFoldDB" id="A0A445E0C2"/>
<sequence>MPPWKKQLINHASKNATGAASTEGSRQRPKNGQTNLPQDETETPTSSQKEPNEHSRKTEDPFRDKNTSPPSDRPTLLALPLRGQLLRIQPTDLGPEARPEPGSSDQPVSPLRKAQNRPCGALNQLSNSNTSLILTKQDKIRRSPSPINKRTQVPPGTSPPLRLDRPTSARPAVRKLIVIIVDRIEFRNKLKLGILRMLTCDHSIPPDRYNERVEGHLQQTDWGIQYQKALVNALIERWHPDTHTFHLSIGECAVTLEDMAIILGLPTEDLPVTGMTMSSFEVLEAKCLHQFGVAPKNLQLTDYISIQRYVKCHIMLLIGTILFGDNSGTGYLPLLRDFGSTGQYSWGSACLTHLYRVLCRASRYDCKEINGLLTLLLGWAWIRLSYLALLPRESRSFPLANRWHNWEHGDHRYRYLTLAHFRKALNDLQEGQFVWVAYAVDRVDPDIIPLDIYMHSVCWSATVPLVSFECIEWHATDRYRRQFGFFQGVNHQERNLDKAHGEVLTGPKNLNWATTLTHSFWVMQWTNKYSHVLTEIPVPSLLTLLGVTTPEQETDGYLGNEPDDEDEDEDEEDEIEDSDEDEESCNDSQKRTPSEAGKGYNLRIDLPRCSASRFTPSVFKKAAKKCKNLVKDIVIGYKVSNMTVYESTEHLRWHFHHLYDGIYYDYVPQPHIAYIAWDDITLTYQSHSRSASS</sequence>
<dbReference type="InterPro" id="IPR019557">
    <property type="entry name" value="AminoTfrase-like_pln_mobile"/>
</dbReference>
<reference evidence="3 4" key="1">
    <citation type="submission" date="2019-01" db="EMBL/GenBank/DDBJ databases">
        <title>Sequencing of cultivated peanut Arachis hypogaea provides insights into genome evolution and oil improvement.</title>
        <authorList>
            <person name="Chen X."/>
        </authorList>
    </citation>
    <scope>NUCLEOTIDE SEQUENCE [LARGE SCALE GENOMIC DNA]</scope>
    <source>
        <strain evidence="4">cv. Fuhuasheng</strain>
        <tissue evidence="3">Leaves</tissue>
    </source>
</reference>
<feature type="compositionally biased region" description="Polar residues" evidence="1">
    <location>
        <begin position="145"/>
        <end position="155"/>
    </location>
</feature>
<feature type="compositionally biased region" description="Polar residues" evidence="1">
    <location>
        <begin position="10"/>
        <end position="49"/>
    </location>
</feature>
<feature type="region of interest" description="Disordered" evidence="1">
    <location>
        <begin position="1"/>
        <end position="79"/>
    </location>
</feature>
<feature type="domain" description="Aminotransferase-like plant mobile" evidence="2">
    <location>
        <begin position="223"/>
        <end position="493"/>
    </location>
</feature>
<evidence type="ECO:0000313" key="3">
    <source>
        <dbReference type="EMBL" id="RYR68854.1"/>
    </source>
</evidence>
<evidence type="ECO:0000259" key="2">
    <source>
        <dbReference type="Pfam" id="PF10536"/>
    </source>
</evidence>
<gene>
    <name evidence="3" type="ORF">Ahy_A03g015341</name>
</gene>
<name>A0A445E0C2_ARAHY</name>
<dbReference type="PANTHER" id="PTHR46033">
    <property type="entry name" value="PROTEIN MAIN-LIKE 2"/>
    <property type="match status" value="1"/>
</dbReference>
<evidence type="ECO:0000313" key="4">
    <source>
        <dbReference type="Proteomes" id="UP000289738"/>
    </source>
</evidence>
<dbReference type="GO" id="GO:0010073">
    <property type="term" value="P:meristem maintenance"/>
    <property type="evidence" value="ECO:0007669"/>
    <property type="project" value="InterPro"/>
</dbReference>
<comment type="caution">
    <text evidence="3">The sequence shown here is derived from an EMBL/GenBank/DDBJ whole genome shotgun (WGS) entry which is preliminary data.</text>
</comment>
<evidence type="ECO:0000256" key="1">
    <source>
        <dbReference type="SAM" id="MobiDB-lite"/>
    </source>
</evidence>